<sequence length="58" mass="6379">HLSVSLATASSTSTPSNRSMTPGAFFLNSGKTPANSRDWDECEGEFYEEVEPCDYKTE</sequence>
<name>A0A8R7P334_TRIUA</name>
<dbReference type="Gramene" id="TuG1812G0100001656.01.T01">
    <property type="protein sequence ID" value="TuG1812G0100001656.01.T01"/>
    <property type="gene ID" value="TuG1812G0100001656.01"/>
</dbReference>
<feature type="region of interest" description="Disordered" evidence="1">
    <location>
        <begin position="1"/>
        <end position="34"/>
    </location>
</feature>
<protein>
    <submittedName>
        <fullName evidence="2">Uncharacterized protein</fullName>
    </submittedName>
</protein>
<dbReference type="EnsemblPlants" id="TuG1812G0100001656.01.T01">
    <property type="protein sequence ID" value="TuG1812G0100001656.01.T01"/>
    <property type="gene ID" value="TuG1812G0100001656.01"/>
</dbReference>
<reference evidence="2" key="2">
    <citation type="submission" date="2018-03" db="EMBL/GenBank/DDBJ databases">
        <title>The Triticum urartu genome reveals the dynamic nature of wheat genome evolution.</title>
        <authorList>
            <person name="Ling H."/>
            <person name="Ma B."/>
            <person name="Shi X."/>
            <person name="Liu H."/>
            <person name="Dong L."/>
            <person name="Sun H."/>
            <person name="Cao Y."/>
            <person name="Gao Q."/>
            <person name="Zheng S."/>
            <person name="Li Y."/>
            <person name="Yu Y."/>
            <person name="Du H."/>
            <person name="Qi M."/>
            <person name="Li Y."/>
            <person name="Yu H."/>
            <person name="Cui Y."/>
            <person name="Wang N."/>
            <person name="Chen C."/>
            <person name="Wu H."/>
            <person name="Zhao Y."/>
            <person name="Zhang J."/>
            <person name="Li Y."/>
            <person name="Zhou W."/>
            <person name="Zhang B."/>
            <person name="Hu W."/>
            <person name="Eijk M."/>
            <person name="Tang J."/>
            <person name="Witsenboer H."/>
            <person name="Zhao S."/>
            <person name="Li Z."/>
            <person name="Zhang A."/>
            <person name="Wang D."/>
            <person name="Liang C."/>
        </authorList>
    </citation>
    <scope>NUCLEOTIDE SEQUENCE [LARGE SCALE GENOMIC DNA]</scope>
    <source>
        <strain evidence="2">cv. G1812</strain>
    </source>
</reference>
<accession>A0A8R7P334</accession>
<feature type="compositionally biased region" description="Low complexity" evidence="1">
    <location>
        <begin position="1"/>
        <end position="21"/>
    </location>
</feature>
<reference evidence="2" key="3">
    <citation type="submission" date="2022-06" db="UniProtKB">
        <authorList>
            <consortium name="EnsemblPlants"/>
        </authorList>
    </citation>
    <scope>IDENTIFICATION</scope>
</reference>
<reference evidence="3" key="1">
    <citation type="journal article" date="2013" name="Nature">
        <title>Draft genome of the wheat A-genome progenitor Triticum urartu.</title>
        <authorList>
            <person name="Ling H.Q."/>
            <person name="Zhao S."/>
            <person name="Liu D."/>
            <person name="Wang J."/>
            <person name="Sun H."/>
            <person name="Zhang C."/>
            <person name="Fan H."/>
            <person name="Li D."/>
            <person name="Dong L."/>
            <person name="Tao Y."/>
            <person name="Gao C."/>
            <person name="Wu H."/>
            <person name="Li Y."/>
            <person name="Cui Y."/>
            <person name="Guo X."/>
            <person name="Zheng S."/>
            <person name="Wang B."/>
            <person name="Yu K."/>
            <person name="Liang Q."/>
            <person name="Yang W."/>
            <person name="Lou X."/>
            <person name="Chen J."/>
            <person name="Feng M."/>
            <person name="Jian J."/>
            <person name="Zhang X."/>
            <person name="Luo G."/>
            <person name="Jiang Y."/>
            <person name="Liu J."/>
            <person name="Wang Z."/>
            <person name="Sha Y."/>
            <person name="Zhang B."/>
            <person name="Wu H."/>
            <person name="Tang D."/>
            <person name="Shen Q."/>
            <person name="Xue P."/>
            <person name="Zou S."/>
            <person name="Wang X."/>
            <person name="Liu X."/>
            <person name="Wang F."/>
            <person name="Yang Y."/>
            <person name="An X."/>
            <person name="Dong Z."/>
            <person name="Zhang K."/>
            <person name="Zhang X."/>
            <person name="Luo M.C."/>
            <person name="Dvorak J."/>
            <person name="Tong Y."/>
            <person name="Wang J."/>
            <person name="Yang H."/>
            <person name="Li Z."/>
            <person name="Wang D."/>
            <person name="Zhang A."/>
            <person name="Wang J."/>
        </authorList>
    </citation>
    <scope>NUCLEOTIDE SEQUENCE</scope>
    <source>
        <strain evidence="3">cv. G1812</strain>
    </source>
</reference>
<dbReference type="Proteomes" id="UP000015106">
    <property type="component" value="Chromosome 1"/>
</dbReference>
<dbReference type="AlphaFoldDB" id="A0A8R7P334"/>
<organism evidence="2 3">
    <name type="scientific">Triticum urartu</name>
    <name type="common">Red wild einkorn</name>
    <name type="synonym">Crithodium urartu</name>
    <dbReference type="NCBI Taxonomy" id="4572"/>
    <lineage>
        <taxon>Eukaryota</taxon>
        <taxon>Viridiplantae</taxon>
        <taxon>Streptophyta</taxon>
        <taxon>Embryophyta</taxon>
        <taxon>Tracheophyta</taxon>
        <taxon>Spermatophyta</taxon>
        <taxon>Magnoliopsida</taxon>
        <taxon>Liliopsida</taxon>
        <taxon>Poales</taxon>
        <taxon>Poaceae</taxon>
        <taxon>BOP clade</taxon>
        <taxon>Pooideae</taxon>
        <taxon>Triticodae</taxon>
        <taxon>Triticeae</taxon>
        <taxon>Triticinae</taxon>
        <taxon>Triticum</taxon>
    </lineage>
</organism>
<evidence type="ECO:0000256" key="1">
    <source>
        <dbReference type="SAM" id="MobiDB-lite"/>
    </source>
</evidence>
<proteinExistence type="predicted"/>
<evidence type="ECO:0000313" key="3">
    <source>
        <dbReference type="Proteomes" id="UP000015106"/>
    </source>
</evidence>
<evidence type="ECO:0000313" key="2">
    <source>
        <dbReference type="EnsemblPlants" id="TuG1812G0100001656.01.T01"/>
    </source>
</evidence>
<keyword evidence="3" id="KW-1185">Reference proteome</keyword>